<keyword evidence="3 7" id="KW-0349">Heme</keyword>
<accession>A0AAJ0AKN3</accession>
<keyword evidence="5 7" id="KW-0408">Iron</keyword>
<evidence type="ECO:0000256" key="4">
    <source>
        <dbReference type="ARBA" id="ARBA00022723"/>
    </source>
</evidence>
<comment type="caution">
    <text evidence="9">The sequence shown here is derived from an EMBL/GenBank/DDBJ whole genome shotgun (WGS) entry which is preliminary data.</text>
</comment>
<evidence type="ECO:0000313" key="10">
    <source>
        <dbReference type="Proteomes" id="UP001224890"/>
    </source>
</evidence>
<keyword evidence="4 7" id="KW-0479">Metal-binding</keyword>
<dbReference type="GO" id="GO:0016705">
    <property type="term" value="F:oxidoreductase activity, acting on paired donors, with incorporation or reduction of molecular oxygen"/>
    <property type="evidence" value="ECO:0007669"/>
    <property type="project" value="InterPro"/>
</dbReference>
<dbReference type="AlphaFoldDB" id="A0AAJ0AKN3"/>
<dbReference type="GeneID" id="85462550"/>
<dbReference type="InterPro" id="IPR001128">
    <property type="entry name" value="Cyt_P450"/>
</dbReference>
<dbReference type="GO" id="GO:0020037">
    <property type="term" value="F:heme binding"/>
    <property type="evidence" value="ECO:0007669"/>
    <property type="project" value="InterPro"/>
</dbReference>
<evidence type="ECO:0000313" key="9">
    <source>
        <dbReference type="EMBL" id="KAK1674173.1"/>
    </source>
</evidence>
<dbReference type="PROSITE" id="PS00086">
    <property type="entry name" value="CYTOCHROME_P450"/>
    <property type="match status" value="1"/>
</dbReference>
<evidence type="ECO:0000256" key="8">
    <source>
        <dbReference type="RuleBase" id="RU000461"/>
    </source>
</evidence>
<keyword evidence="10" id="KW-1185">Reference proteome</keyword>
<dbReference type="InterPro" id="IPR017972">
    <property type="entry name" value="Cyt_P450_CS"/>
</dbReference>
<organism evidence="9 10">
    <name type="scientific">Colletotrichum godetiae</name>
    <dbReference type="NCBI Taxonomy" id="1209918"/>
    <lineage>
        <taxon>Eukaryota</taxon>
        <taxon>Fungi</taxon>
        <taxon>Dikarya</taxon>
        <taxon>Ascomycota</taxon>
        <taxon>Pezizomycotina</taxon>
        <taxon>Sordariomycetes</taxon>
        <taxon>Hypocreomycetidae</taxon>
        <taxon>Glomerellales</taxon>
        <taxon>Glomerellaceae</taxon>
        <taxon>Colletotrichum</taxon>
        <taxon>Colletotrichum acutatum species complex</taxon>
    </lineage>
</organism>
<dbReference type="InterPro" id="IPR036396">
    <property type="entry name" value="Cyt_P450_sf"/>
</dbReference>
<dbReference type="Gene3D" id="1.10.630.10">
    <property type="entry name" value="Cytochrome P450"/>
    <property type="match status" value="1"/>
</dbReference>
<evidence type="ECO:0000256" key="2">
    <source>
        <dbReference type="ARBA" id="ARBA00010617"/>
    </source>
</evidence>
<dbReference type="PRINTS" id="PR00465">
    <property type="entry name" value="EP450IV"/>
</dbReference>
<feature type="binding site" description="axial binding residue" evidence="7">
    <location>
        <position position="603"/>
    </location>
    <ligand>
        <name>heme</name>
        <dbReference type="ChEBI" id="CHEBI:30413"/>
    </ligand>
    <ligandPart>
        <name>Fe</name>
        <dbReference type="ChEBI" id="CHEBI:18248"/>
    </ligandPart>
</feature>
<dbReference type="GO" id="GO:0004497">
    <property type="term" value="F:monooxygenase activity"/>
    <property type="evidence" value="ECO:0007669"/>
    <property type="project" value="UniProtKB-KW"/>
</dbReference>
<dbReference type="PANTHER" id="PTHR24305">
    <property type="entry name" value="CYTOCHROME P450"/>
    <property type="match status" value="1"/>
</dbReference>
<evidence type="ECO:0000256" key="7">
    <source>
        <dbReference type="PIRSR" id="PIRSR602403-1"/>
    </source>
</evidence>
<gene>
    <name evidence="9" type="ORF">BDP55DRAFT_705093</name>
</gene>
<evidence type="ECO:0000256" key="3">
    <source>
        <dbReference type="ARBA" id="ARBA00022617"/>
    </source>
</evidence>
<evidence type="ECO:0000256" key="5">
    <source>
        <dbReference type="ARBA" id="ARBA00023004"/>
    </source>
</evidence>
<protein>
    <submittedName>
        <fullName evidence="9">Cytochrome P450</fullName>
    </submittedName>
</protein>
<dbReference type="SUPFAM" id="SSF48264">
    <property type="entry name" value="Cytochrome P450"/>
    <property type="match status" value="1"/>
</dbReference>
<dbReference type="RefSeq" id="XP_060428176.1">
    <property type="nucleotide sequence ID" value="XM_060578024.1"/>
</dbReference>
<name>A0AAJ0AKN3_9PEZI</name>
<evidence type="ECO:0000256" key="1">
    <source>
        <dbReference type="ARBA" id="ARBA00001971"/>
    </source>
</evidence>
<dbReference type="PRINTS" id="PR00385">
    <property type="entry name" value="P450"/>
</dbReference>
<evidence type="ECO:0000256" key="6">
    <source>
        <dbReference type="ARBA" id="ARBA00023033"/>
    </source>
</evidence>
<dbReference type="Pfam" id="PF00067">
    <property type="entry name" value="p450"/>
    <property type="match status" value="2"/>
</dbReference>
<keyword evidence="6 8" id="KW-0503">Monooxygenase</keyword>
<keyword evidence="8" id="KW-0560">Oxidoreductase</keyword>
<dbReference type="InterPro" id="IPR002403">
    <property type="entry name" value="Cyt_P450_E_grp-IV"/>
</dbReference>
<reference evidence="9" key="1">
    <citation type="submission" date="2021-06" db="EMBL/GenBank/DDBJ databases">
        <title>Comparative genomics, transcriptomics and evolutionary studies reveal genomic signatures of adaptation to plant cell wall in hemibiotrophic fungi.</title>
        <authorList>
            <consortium name="DOE Joint Genome Institute"/>
            <person name="Baroncelli R."/>
            <person name="Diaz J.F."/>
            <person name="Benocci T."/>
            <person name="Peng M."/>
            <person name="Battaglia E."/>
            <person name="Haridas S."/>
            <person name="Andreopoulos W."/>
            <person name="Labutti K."/>
            <person name="Pangilinan J."/>
            <person name="Floch G.L."/>
            <person name="Makela M.R."/>
            <person name="Henrissat B."/>
            <person name="Grigoriev I.V."/>
            <person name="Crouch J.A."/>
            <person name="De Vries R.P."/>
            <person name="Sukno S.A."/>
            <person name="Thon M.R."/>
        </authorList>
    </citation>
    <scope>NUCLEOTIDE SEQUENCE</scope>
    <source>
        <strain evidence="9">CBS 193.32</strain>
    </source>
</reference>
<dbReference type="GO" id="GO:0005506">
    <property type="term" value="F:iron ion binding"/>
    <property type="evidence" value="ECO:0007669"/>
    <property type="project" value="InterPro"/>
</dbReference>
<comment type="cofactor">
    <cofactor evidence="1 7">
        <name>heme</name>
        <dbReference type="ChEBI" id="CHEBI:30413"/>
    </cofactor>
</comment>
<sequence length="656" mass="73903">MSTEDHRNGAQLKLMSNRIQDGTSLPNGATADTSMKFGPHCRRIWTVGRDHQSASALLLQKRRFLIGESKRGRIPQPTCRTVETGAGSRRRHSRGWTYPIPVGLLYALYNYLLPKPIAGIPYNKEAVKSLLGDIPRLQKESPQNPFRWMIEQARRHDSPVSQFFLEPFHKPTVFIADFREGQDILMRRKEFDRSDFTISILSGEAPSFHINLKTGPEWKAHRRLLQDLMTPSFLNKVAAPNIYKSATNLLELWKMKTAAAAGKPFSAEHDIFYTALDAVFDFGFGTSVEHRALIPQIEMLREGSGKNALNAKATEFPVAPIHPTLEAAIKTADNITGVAATGFPNIAWWFIGLKPSVRSMRTLRKEFFREQVQKAVGRYEGQAQNSSDSYVKSAVDLIIHRETIFAGKENREPVYWSDAMNDELLGFVVAGHDTTSTTLCWGVKFLSDNPACQQQLRKSLRAAHLNAVEDKRLPSHEEITRASIPYLEAVIEEMLRLAHTAIGQERQCKEDTIVLGRHIPKGTTVFIPNKGPSFTEPSFEVDEKLRSSSSRTAAEERGLRAWGQEGMDEFRPERWLTKSDNGELVFDALAGPTLPFGLGLRGCFGRKLAYLELRLLVTLLVWSFDFRACDENLSNYDDIETLTRKPKQCFVALGAL</sequence>
<comment type="similarity">
    <text evidence="2 8">Belongs to the cytochrome P450 family.</text>
</comment>
<dbReference type="PANTHER" id="PTHR24305:SF232">
    <property type="entry name" value="P450, PUTATIVE (EUROFUNG)-RELATED"/>
    <property type="match status" value="1"/>
</dbReference>
<dbReference type="EMBL" id="JAHMHR010000027">
    <property type="protein sequence ID" value="KAK1674173.1"/>
    <property type="molecule type" value="Genomic_DNA"/>
</dbReference>
<dbReference type="Proteomes" id="UP001224890">
    <property type="component" value="Unassembled WGS sequence"/>
</dbReference>
<dbReference type="InterPro" id="IPR050121">
    <property type="entry name" value="Cytochrome_P450_monoxygenase"/>
</dbReference>
<proteinExistence type="inferred from homology"/>